<gene>
    <name evidence="2" type="primary">A09g511880.1_BraROA</name>
    <name evidence="2" type="ORF">IGI04_036230</name>
</gene>
<keyword evidence="1" id="KW-0812">Transmembrane</keyword>
<name>A0ABQ7LGM9_BRACM</name>
<evidence type="ECO:0000313" key="3">
    <source>
        <dbReference type="Proteomes" id="UP000823674"/>
    </source>
</evidence>
<comment type="caution">
    <text evidence="2">The sequence shown here is derived from an EMBL/GenBank/DDBJ whole genome shotgun (WGS) entry which is preliminary data.</text>
</comment>
<proteinExistence type="predicted"/>
<keyword evidence="1" id="KW-0472">Membrane</keyword>
<keyword evidence="3" id="KW-1185">Reference proteome</keyword>
<sequence>MQYAEMICISSQSTTGVTLSVFGRLEEQVEDVESKFLVCYIRRDVPSEKARPQRIKREVSLVLVAMELTLCVVELAIVYSLCELCVCLGDQAFWCHWCALGADVLGEVLPRSGRLKPRLRGSLAEAVSLKRFVKIAAVEDSVLRCVGWGRMKMQYAEMICISSRSTTGDIWTFSIKQKGVCLKMKFFINENGKRGEKVLVCYIRRDVPSEKARPQRIKRESMVALELTLCVVELAIVYSSCELCVCLGDQAFWCHWCALGADVLGEVLPRSGRLKPRLRGSLAEAVSLKRSVKIAAVEDSVLRCVGW</sequence>
<reference evidence="2 3" key="1">
    <citation type="submission" date="2021-03" db="EMBL/GenBank/DDBJ databases">
        <authorList>
            <person name="King G.J."/>
            <person name="Bancroft I."/>
            <person name="Baten A."/>
            <person name="Bloomfield J."/>
            <person name="Borpatragohain P."/>
            <person name="He Z."/>
            <person name="Irish N."/>
            <person name="Irwin J."/>
            <person name="Liu K."/>
            <person name="Mauleon R.P."/>
            <person name="Moore J."/>
            <person name="Morris R."/>
            <person name="Ostergaard L."/>
            <person name="Wang B."/>
            <person name="Wells R."/>
        </authorList>
    </citation>
    <scope>NUCLEOTIDE SEQUENCE [LARGE SCALE GENOMIC DNA]</scope>
    <source>
        <strain evidence="2">R-o-18</strain>
        <tissue evidence="2">Leaf</tissue>
    </source>
</reference>
<evidence type="ECO:0000313" key="2">
    <source>
        <dbReference type="EMBL" id="KAG5384760.1"/>
    </source>
</evidence>
<evidence type="ECO:0000256" key="1">
    <source>
        <dbReference type="SAM" id="Phobius"/>
    </source>
</evidence>
<accession>A0ABQ7LGM9</accession>
<dbReference type="Proteomes" id="UP000823674">
    <property type="component" value="Chromosome A09"/>
</dbReference>
<keyword evidence="1" id="KW-1133">Transmembrane helix</keyword>
<protein>
    <submittedName>
        <fullName evidence="2">Uncharacterized protein</fullName>
    </submittedName>
</protein>
<feature type="transmembrane region" description="Helical" evidence="1">
    <location>
        <begin position="59"/>
        <end position="81"/>
    </location>
</feature>
<dbReference type="EMBL" id="JADBGQ010000008">
    <property type="protein sequence ID" value="KAG5384760.1"/>
    <property type="molecule type" value="Genomic_DNA"/>
</dbReference>
<organism evidence="2 3">
    <name type="scientific">Brassica rapa subsp. trilocularis</name>
    <dbReference type="NCBI Taxonomy" id="1813537"/>
    <lineage>
        <taxon>Eukaryota</taxon>
        <taxon>Viridiplantae</taxon>
        <taxon>Streptophyta</taxon>
        <taxon>Embryophyta</taxon>
        <taxon>Tracheophyta</taxon>
        <taxon>Spermatophyta</taxon>
        <taxon>Magnoliopsida</taxon>
        <taxon>eudicotyledons</taxon>
        <taxon>Gunneridae</taxon>
        <taxon>Pentapetalae</taxon>
        <taxon>rosids</taxon>
        <taxon>malvids</taxon>
        <taxon>Brassicales</taxon>
        <taxon>Brassicaceae</taxon>
        <taxon>Brassiceae</taxon>
        <taxon>Brassica</taxon>
    </lineage>
</organism>